<dbReference type="OrthoDB" id="7631458at2"/>
<evidence type="ECO:0008006" key="5">
    <source>
        <dbReference type="Google" id="ProtNLM"/>
    </source>
</evidence>
<name>A0A0T5P753_9RHOB</name>
<dbReference type="RefSeq" id="WP_057817623.1">
    <property type="nucleotide sequence ID" value="NZ_CAXRJZ010000037.1"/>
</dbReference>
<evidence type="ECO:0000313" key="2">
    <source>
        <dbReference type="EMBL" id="QEW29430.1"/>
    </source>
</evidence>
<dbReference type="Gene3D" id="1.10.10.10">
    <property type="entry name" value="Winged helix-like DNA-binding domain superfamily/Winged helix DNA-binding domain"/>
    <property type="match status" value="1"/>
</dbReference>
<accession>A0A0T5P753</accession>
<dbReference type="InterPro" id="IPR036388">
    <property type="entry name" value="WH-like_DNA-bd_sf"/>
</dbReference>
<proteinExistence type="predicted"/>
<dbReference type="Pfam" id="PF11625">
    <property type="entry name" value="DUF3253"/>
    <property type="match status" value="1"/>
</dbReference>
<reference evidence="2 4" key="2">
    <citation type="submission" date="2018-08" db="EMBL/GenBank/DDBJ databases">
        <title>Genetic Globetrotter - A new plasmid hitch-hiking vast phylogenetic and geographic distances.</title>
        <authorList>
            <person name="Vollmers J."/>
            <person name="Petersen J."/>
        </authorList>
    </citation>
    <scope>NUCLEOTIDE SEQUENCE [LARGE SCALE GENOMIC DNA]</scope>
    <source>
        <strain evidence="2 4">DSM 26383</strain>
    </source>
</reference>
<sequence length="83" mass="9115">MSPPRDRIAEEILRQCHARGRGKTICPSEVARALADEWRALMPEVRDVARGLAEEGRIAVYRKGEVVSDHDTGGVIRLGLPPG</sequence>
<dbReference type="KEGG" id="rid:RIdsm_05274"/>
<evidence type="ECO:0000313" key="4">
    <source>
        <dbReference type="Proteomes" id="UP000325785"/>
    </source>
</evidence>
<dbReference type="AlphaFoldDB" id="A0A0T5P753"/>
<dbReference type="InterPro" id="IPR021660">
    <property type="entry name" value="DUF3253"/>
</dbReference>
<organism evidence="1 3">
    <name type="scientific">Roseovarius indicus</name>
    <dbReference type="NCBI Taxonomy" id="540747"/>
    <lineage>
        <taxon>Bacteria</taxon>
        <taxon>Pseudomonadati</taxon>
        <taxon>Pseudomonadota</taxon>
        <taxon>Alphaproteobacteria</taxon>
        <taxon>Rhodobacterales</taxon>
        <taxon>Roseobacteraceae</taxon>
        <taxon>Roseovarius</taxon>
    </lineage>
</organism>
<dbReference type="EMBL" id="LAXI01000011">
    <property type="protein sequence ID" value="KRS16888.1"/>
    <property type="molecule type" value="Genomic_DNA"/>
</dbReference>
<dbReference type="SUPFAM" id="SSF46785">
    <property type="entry name" value="Winged helix' DNA-binding domain"/>
    <property type="match status" value="1"/>
</dbReference>
<evidence type="ECO:0000313" key="3">
    <source>
        <dbReference type="Proteomes" id="UP000051401"/>
    </source>
</evidence>
<protein>
    <recommendedName>
        <fullName evidence="5">S-adenosylmethionine tRNA ribosyltransferase</fullName>
    </recommendedName>
</protein>
<dbReference type="InterPro" id="IPR036390">
    <property type="entry name" value="WH_DNA-bd_sf"/>
</dbReference>
<evidence type="ECO:0000313" key="1">
    <source>
        <dbReference type="EMBL" id="KRS16888.1"/>
    </source>
</evidence>
<dbReference type="PATRIC" id="fig|540747.5.peg.1097"/>
<gene>
    <name evidence="2" type="ORF">RIdsm_05274</name>
    <name evidence="1" type="ORF">XM52_16865</name>
</gene>
<dbReference type="Proteomes" id="UP000325785">
    <property type="component" value="Chromosome"/>
</dbReference>
<dbReference type="Proteomes" id="UP000051401">
    <property type="component" value="Unassembled WGS sequence"/>
</dbReference>
<dbReference type="EMBL" id="CP031598">
    <property type="protein sequence ID" value="QEW29430.1"/>
    <property type="molecule type" value="Genomic_DNA"/>
</dbReference>
<keyword evidence="3" id="KW-1185">Reference proteome</keyword>
<reference evidence="1 3" key="1">
    <citation type="submission" date="2015-04" db="EMBL/GenBank/DDBJ databases">
        <title>The draft genome sequence of Roseovarius indicus B108T.</title>
        <authorList>
            <person name="Li G."/>
            <person name="Lai Q."/>
            <person name="Shao Z."/>
            <person name="Yan P."/>
        </authorList>
    </citation>
    <scope>NUCLEOTIDE SEQUENCE [LARGE SCALE GENOMIC DNA]</scope>
    <source>
        <strain evidence="1 3">B108</strain>
    </source>
</reference>